<dbReference type="PANTHER" id="PTHR24269">
    <property type="entry name" value="KREMEN PROTEIN"/>
    <property type="match status" value="1"/>
</dbReference>
<proteinExistence type="predicted"/>
<keyword evidence="4" id="KW-1133">Transmembrane helix</keyword>
<dbReference type="GO" id="GO:0005886">
    <property type="term" value="C:plasma membrane"/>
    <property type="evidence" value="ECO:0007669"/>
    <property type="project" value="TreeGrafter"/>
</dbReference>
<feature type="domain" description="WSC" evidence="7">
    <location>
        <begin position="370"/>
        <end position="470"/>
    </location>
</feature>
<evidence type="ECO:0000256" key="4">
    <source>
        <dbReference type="ARBA" id="ARBA00022989"/>
    </source>
</evidence>
<dbReference type="AlphaFoldDB" id="A0AAD7GF89"/>
<feature type="domain" description="WSC" evidence="7">
    <location>
        <begin position="40"/>
        <end position="130"/>
    </location>
</feature>
<dbReference type="PANTHER" id="PTHR24269:SF16">
    <property type="entry name" value="PROTEIN SLG1"/>
    <property type="match status" value="1"/>
</dbReference>
<evidence type="ECO:0000256" key="2">
    <source>
        <dbReference type="ARBA" id="ARBA00022692"/>
    </source>
</evidence>
<keyword evidence="5" id="KW-0472">Membrane</keyword>
<evidence type="ECO:0000256" key="3">
    <source>
        <dbReference type="ARBA" id="ARBA00022729"/>
    </source>
</evidence>
<sequence length="470" mass="50156">MLFYRTVTVLAMTTVFPLLTAAAGTEFLSTLASTLPTYKTWSSIGCQRDSIHGRVLKHLITLSNTTVGACLDACLVDDYALAGLEDGHECYCGNAILYDYPQPPTCTFPCAGNSSELCGGPESLTLYQNADMPFTVGNASLLSTYGLWGFWGCVEESGRLLANGPKVPIPTEEMSVERCTDGCAAASFNTAGLERGQECYCGNTTTAWPSGWESTNLVECSLPCLGNATEFCGGTLDGGRFVAYSMLPGFGPTPPDWLQQSCWIDNVTSNGGTHLLSRAPNVTIPGAEMTIEKCISACDTAPGYNVSAGLVSGDECWCGDYSVTPGVLAYTGCDTRCTGNGREICGGEEVMLIYSNPITALQSYSTFFRNWSLQGCFIDEAWLTGGPRLLPTLSPVLPDDLHSRRCMDSCAGMSFTSAGVELGNECWCGNISYTPAPGVIAPISDCNSRCTDDPFETCGGVNRLQLYHFV</sequence>
<dbReference type="Proteomes" id="UP001221757">
    <property type="component" value="Unassembled WGS sequence"/>
</dbReference>
<name>A0AAD7GF89_MYCRO</name>
<evidence type="ECO:0000259" key="7">
    <source>
        <dbReference type="PROSITE" id="PS51212"/>
    </source>
</evidence>
<evidence type="ECO:0000313" key="8">
    <source>
        <dbReference type="EMBL" id="KAJ7688295.1"/>
    </source>
</evidence>
<comment type="caution">
    <text evidence="8">The sequence shown here is derived from an EMBL/GenBank/DDBJ whole genome shotgun (WGS) entry which is preliminary data.</text>
</comment>
<dbReference type="PROSITE" id="PS51212">
    <property type="entry name" value="WSC"/>
    <property type="match status" value="4"/>
</dbReference>
<accession>A0AAD7GF89</accession>
<evidence type="ECO:0000256" key="5">
    <source>
        <dbReference type="ARBA" id="ARBA00023136"/>
    </source>
</evidence>
<keyword evidence="9" id="KW-1185">Reference proteome</keyword>
<keyword evidence="3" id="KW-0732">Signal</keyword>
<evidence type="ECO:0000256" key="1">
    <source>
        <dbReference type="ARBA" id="ARBA00004167"/>
    </source>
</evidence>
<dbReference type="InterPro" id="IPR002889">
    <property type="entry name" value="WSC_carb-bd"/>
</dbReference>
<dbReference type="SMART" id="SM00321">
    <property type="entry name" value="WSC"/>
    <property type="match status" value="4"/>
</dbReference>
<organism evidence="8 9">
    <name type="scientific">Mycena rosella</name>
    <name type="common">Pink bonnet</name>
    <name type="synonym">Agaricus rosellus</name>
    <dbReference type="NCBI Taxonomy" id="1033263"/>
    <lineage>
        <taxon>Eukaryota</taxon>
        <taxon>Fungi</taxon>
        <taxon>Dikarya</taxon>
        <taxon>Basidiomycota</taxon>
        <taxon>Agaricomycotina</taxon>
        <taxon>Agaricomycetes</taxon>
        <taxon>Agaricomycetidae</taxon>
        <taxon>Agaricales</taxon>
        <taxon>Marasmiineae</taxon>
        <taxon>Mycenaceae</taxon>
        <taxon>Mycena</taxon>
    </lineage>
</organism>
<comment type="subcellular location">
    <subcellularLocation>
        <location evidence="1">Membrane</location>
        <topology evidence="1">Single-pass membrane protein</topology>
    </subcellularLocation>
</comment>
<keyword evidence="6" id="KW-0325">Glycoprotein</keyword>
<evidence type="ECO:0000256" key="6">
    <source>
        <dbReference type="ARBA" id="ARBA00023180"/>
    </source>
</evidence>
<evidence type="ECO:0000313" key="9">
    <source>
        <dbReference type="Proteomes" id="UP001221757"/>
    </source>
</evidence>
<reference evidence="8" key="1">
    <citation type="submission" date="2023-03" db="EMBL/GenBank/DDBJ databases">
        <title>Massive genome expansion in bonnet fungi (Mycena s.s.) driven by repeated elements and novel gene families across ecological guilds.</title>
        <authorList>
            <consortium name="Lawrence Berkeley National Laboratory"/>
            <person name="Harder C.B."/>
            <person name="Miyauchi S."/>
            <person name="Viragh M."/>
            <person name="Kuo A."/>
            <person name="Thoen E."/>
            <person name="Andreopoulos B."/>
            <person name="Lu D."/>
            <person name="Skrede I."/>
            <person name="Drula E."/>
            <person name="Henrissat B."/>
            <person name="Morin E."/>
            <person name="Kohler A."/>
            <person name="Barry K."/>
            <person name="LaButti K."/>
            <person name="Morin E."/>
            <person name="Salamov A."/>
            <person name="Lipzen A."/>
            <person name="Mereny Z."/>
            <person name="Hegedus B."/>
            <person name="Baldrian P."/>
            <person name="Stursova M."/>
            <person name="Weitz H."/>
            <person name="Taylor A."/>
            <person name="Grigoriev I.V."/>
            <person name="Nagy L.G."/>
            <person name="Martin F."/>
            <person name="Kauserud H."/>
        </authorList>
    </citation>
    <scope>NUCLEOTIDE SEQUENCE</scope>
    <source>
        <strain evidence="8">CBHHK067</strain>
    </source>
</reference>
<dbReference type="Pfam" id="PF01822">
    <property type="entry name" value="WSC"/>
    <property type="match status" value="4"/>
</dbReference>
<feature type="domain" description="WSC" evidence="7">
    <location>
        <begin position="147"/>
        <end position="247"/>
    </location>
</feature>
<dbReference type="InterPro" id="IPR051836">
    <property type="entry name" value="Kremen_rcpt"/>
</dbReference>
<feature type="domain" description="WSC" evidence="7">
    <location>
        <begin position="256"/>
        <end position="357"/>
    </location>
</feature>
<protein>
    <recommendedName>
        <fullName evidence="7">WSC domain-containing protein</fullName>
    </recommendedName>
</protein>
<gene>
    <name evidence="8" type="ORF">B0H17DRAFT_672727</name>
</gene>
<keyword evidence="2" id="KW-0812">Transmembrane</keyword>
<dbReference type="EMBL" id="JARKIE010000080">
    <property type="protein sequence ID" value="KAJ7688295.1"/>
    <property type="molecule type" value="Genomic_DNA"/>
</dbReference>